<evidence type="ECO:0000256" key="10">
    <source>
        <dbReference type="ARBA" id="ARBA00022982"/>
    </source>
</evidence>
<dbReference type="PANTHER" id="PTHR15224">
    <property type="entry name" value="NADH DEHYDROGENASE [UBIQUINONE] IRON-SULFUR PROTEIN 5"/>
    <property type="match status" value="1"/>
</dbReference>
<reference evidence="18" key="1">
    <citation type="submission" date="2016-02" db="EMBL/GenBank/DDBJ databases">
        <title>Comparative genomics of biotechnologically important yeasts.</title>
        <authorList>
            <consortium name="DOE Joint Genome Institute"/>
            <person name="Riley R."/>
            <person name="Haridas S."/>
            <person name="Wolfe K.H."/>
            <person name="Lopes M.R."/>
            <person name="Hittinger C.T."/>
            <person name="Goker M."/>
            <person name="Salamov A."/>
            <person name="Wisecaver J."/>
            <person name="Long T.M."/>
            <person name="Aerts A.L."/>
            <person name="Barry K."/>
            <person name="Choi C."/>
            <person name="Clum A."/>
            <person name="Coughlan A.Y."/>
            <person name="Deshpande S."/>
            <person name="Douglass A.P."/>
            <person name="Hanson S.J."/>
            <person name="Klenk H.-P."/>
            <person name="Labutti K."/>
            <person name="Lapidus A."/>
            <person name="Lindquist E."/>
            <person name="Lipzen A."/>
            <person name="Meier-Kolthoff J.P."/>
            <person name="Ohm R.A."/>
            <person name="Otillar R.P."/>
            <person name="Pangilinan J."/>
            <person name="Peng Y."/>
            <person name="Rokas A."/>
            <person name="Rosa C.A."/>
            <person name="Scheuner C."/>
            <person name="Sibirny A.A."/>
            <person name="Slot J.C."/>
            <person name="Stielow J.B."/>
            <person name="Sun H."/>
            <person name="Kurtzman C.P."/>
            <person name="Blackwell M."/>
            <person name="Jeffries T.W."/>
            <person name="Grigoriev I.V."/>
        </authorList>
    </citation>
    <scope>NUCLEOTIDE SEQUENCE [LARGE SCALE GENOMIC DNA]</scope>
    <source>
        <strain evidence="18">NRRL Y-17796</strain>
    </source>
</reference>
<keyword evidence="11" id="KW-0496">Mitochondrion</keyword>
<feature type="disulfide bond" evidence="16">
    <location>
        <begin position="23"/>
        <end position="35"/>
    </location>
</feature>
<feature type="disulfide bond" evidence="16">
    <location>
        <begin position="13"/>
        <end position="45"/>
    </location>
</feature>
<name>A0A1E4TH38_9ASCO</name>
<evidence type="ECO:0000256" key="3">
    <source>
        <dbReference type="ARBA" id="ARBA00004637"/>
    </source>
</evidence>
<evidence type="ECO:0000256" key="7">
    <source>
        <dbReference type="ARBA" id="ARBA00022448"/>
    </source>
</evidence>
<dbReference type="OrthoDB" id="9992197at2759"/>
<comment type="function">
    <text evidence="1">Accessory subunit of the mitochondrial membrane respiratory chain NADH dehydrogenase (Complex I), that is believed not to be involved in catalysis. Complex I functions in the transfer of electrons from NADH to the respiratory chain. The immediate electron acceptor for the enzyme is believed to be ubiquinone.</text>
</comment>
<comment type="subunit">
    <text evidence="5">Mammalian complex I is composed of 45 different subunits. This is a component of the iron-sulfur (IP) fragment of the enzyme.</text>
</comment>
<keyword evidence="13 16" id="KW-1015">Disulfide bond</keyword>
<dbReference type="InterPro" id="IPR019342">
    <property type="entry name" value="NADH_UbQ_OxRdtase_FeS-su5"/>
</dbReference>
<dbReference type="AlphaFoldDB" id="A0A1E4TH38"/>
<dbReference type="EMBL" id="KV453842">
    <property type="protein sequence ID" value="ODV91075.1"/>
    <property type="molecule type" value="Genomic_DNA"/>
</dbReference>
<dbReference type="GO" id="GO:0032981">
    <property type="term" value="P:mitochondrial respiratory chain complex I assembly"/>
    <property type="evidence" value="ECO:0007669"/>
    <property type="project" value="TreeGrafter"/>
</dbReference>
<evidence type="ECO:0000256" key="2">
    <source>
        <dbReference type="ARBA" id="ARBA00004569"/>
    </source>
</evidence>
<keyword evidence="7" id="KW-0813">Transport</keyword>
<keyword evidence="9" id="KW-0999">Mitochondrion inner membrane</keyword>
<comment type="similarity">
    <text evidence="4">Belongs to the complex I NDUFS5 subunit family.</text>
</comment>
<evidence type="ECO:0000256" key="9">
    <source>
        <dbReference type="ARBA" id="ARBA00022792"/>
    </source>
</evidence>
<evidence type="ECO:0000256" key="11">
    <source>
        <dbReference type="ARBA" id="ARBA00023128"/>
    </source>
</evidence>
<evidence type="ECO:0000256" key="1">
    <source>
        <dbReference type="ARBA" id="ARBA00003195"/>
    </source>
</evidence>
<proteinExistence type="inferred from homology"/>
<keyword evidence="18" id="KW-1185">Reference proteome</keyword>
<organism evidence="17 18">
    <name type="scientific">Tortispora caseinolytica NRRL Y-17796</name>
    <dbReference type="NCBI Taxonomy" id="767744"/>
    <lineage>
        <taxon>Eukaryota</taxon>
        <taxon>Fungi</taxon>
        <taxon>Dikarya</taxon>
        <taxon>Ascomycota</taxon>
        <taxon>Saccharomycotina</taxon>
        <taxon>Trigonopsidomycetes</taxon>
        <taxon>Trigonopsidales</taxon>
        <taxon>Trigonopsidaceae</taxon>
        <taxon>Tortispora</taxon>
    </lineage>
</organism>
<comment type="subcellular location">
    <subcellularLocation>
        <location evidence="3">Mitochondrion inner membrane</location>
        <topology evidence="3">Peripheral membrane protein</topology>
    </subcellularLocation>
    <subcellularLocation>
        <location evidence="2">Mitochondrion intermembrane space</location>
    </subcellularLocation>
</comment>
<protein>
    <recommendedName>
        <fullName evidence="6">NADH dehydrogenase [ubiquinone] iron-sulfur protein 5</fullName>
    </recommendedName>
    <alternativeName>
        <fullName evidence="14">Complex I-15 kDa</fullName>
    </alternativeName>
    <alternativeName>
        <fullName evidence="15">NADH-ubiquinone oxidoreductase 15 kDa subunit</fullName>
    </alternativeName>
</protein>
<dbReference type="GO" id="GO:0005743">
    <property type="term" value="C:mitochondrial inner membrane"/>
    <property type="evidence" value="ECO:0007669"/>
    <property type="project" value="UniProtKB-SubCell"/>
</dbReference>
<keyword evidence="12" id="KW-0472">Membrane</keyword>
<dbReference type="PANTHER" id="PTHR15224:SF1">
    <property type="entry name" value="NADH DEHYDROGENASE [UBIQUINONE] IRON-SULFUR PROTEIN 5"/>
    <property type="match status" value="1"/>
</dbReference>
<evidence type="ECO:0000313" key="18">
    <source>
        <dbReference type="Proteomes" id="UP000095023"/>
    </source>
</evidence>
<evidence type="ECO:0000256" key="15">
    <source>
        <dbReference type="ARBA" id="ARBA00032739"/>
    </source>
</evidence>
<evidence type="ECO:0000256" key="12">
    <source>
        <dbReference type="ARBA" id="ARBA00023136"/>
    </source>
</evidence>
<gene>
    <name evidence="17" type="ORF">CANCADRAFT_2790</name>
</gene>
<accession>A0A1E4TH38</accession>
<evidence type="ECO:0000256" key="5">
    <source>
        <dbReference type="ARBA" id="ARBA00011261"/>
    </source>
</evidence>
<keyword evidence="8" id="KW-0679">Respiratory chain</keyword>
<sequence>MSRHGRYGGSSRCYGEWQEFMLCYASKDTTEPSQCQLKVNDYLECLHHTNELERAARIKGQLSEMKAEIGEVKNARKSTIKPVWDFWKDRNAEELSPTATKSLGLVE</sequence>
<evidence type="ECO:0000256" key="13">
    <source>
        <dbReference type="ARBA" id="ARBA00023157"/>
    </source>
</evidence>
<dbReference type="Proteomes" id="UP000095023">
    <property type="component" value="Unassembled WGS sequence"/>
</dbReference>
<evidence type="ECO:0000256" key="4">
    <source>
        <dbReference type="ARBA" id="ARBA00007372"/>
    </source>
</evidence>
<evidence type="ECO:0000256" key="6">
    <source>
        <dbReference type="ARBA" id="ARBA00013482"/>
    </source>
</evidence>
<evidence type="ECO:0000313" key="17">
    <source>
        <dbReference type="EMBL" id="ODV91075.1"/>
    </source>
</evidence>
<evidence type="ECO:0000256" key="16">
    <source>
        <dbReference type="PIRSR" id="PIRSR619342-50"/>
    </source>
</evidence>
<evidence type="ECO:0000256" key="14">
    <source>
        <dbReference type="ARBA" id="ARBA00031222"/>
    </source>
</evidence>
<dbReference type="GO" id="GO:0005758">
    <property type="term" value="C:mitochondrial intermembrane space"/>
    <property type="evidence" value="ECO:0007669"/>
    <property type="project" value="UniProtKB-SubCell"/>
</dbReference>
<dbReference type="CDD" id="cd24141">
    <property type="entry name" value="NDUFS5-like"/>
    <property type="match status" value="1"/>
</dbReference>
<evidence type="ECO:0000256" key="8">
    <source>
        <dbReference type="ARBA" id="ARBA00022660"/>
    </source>
</evidence>
<keyword evidence="10" id="KW-0249">Electron transport</keyword>